<dbReference type="RefSeq" id="WP_120682060.1">
    <property type="nucleotide sequence ID" value="NZ_JBFAYG010000015.1"/>
</dbReference>
<dbReference type="PANTHER" id="PTHR10937">
    <property type="entry name" value="GLUCOSAMINE--FRUCTOSE-6-PHOSPHATE AMINOTRANSFERASE, ISOMERIZING"/>
    <property type="match status" value="1"/>
</dbReference>
<dbReference type="CDD" id="cd05008">
    <property type="entry name" value="SIS_GlmS_GlmD_1"/>
    <property type="match status" value="1"/>
</dbReference>
<dbReference type="CDD" id="cd05009">
    <property type="entry name" value="SIS_GlmS_GlmD_2"/>
    <property type="match status" value="1"/>
</dbReference>
<dbReference type="InterPro" id="IPR046348">
    <property type="entry name" value="SIS_dom_sf"/>
</dbReference>
<feature type="domain" description="SIS" evidence="2">
    <location>
        <begin position="24"/>
        <end position="156"/>
    </location>
</feature>
<dbReference type="PROSITE" id="PS51464">
    <property type="entry name" value="SIS"/>
    <property type="match status" value="1"/>
</dbReference>
<dbReference type="GO" id="GO:0016853">
    <property type="term" value="F:isomerase activity"/>
    <property type="evidence" value="ECO:0007669"/>
    <property type="project" value="UniProtKB-KW"/>
</dbReference>
<comment type="caution">
    <text evidence="3">The sequence shown here is derived from an EMBL/GenBank/DDBJ whole genome shotgun (WGS) entry which is preliminary data.</text>
</comment>
<dbReference type="InterPro" id="IPR035490">
    <property type="entry name" value="GlmS/FrlB_SIS"/>
</dbReference>
<keyword evidence="3" id="KW-0413">Isomerase</keyword>
<dbReference type="EMBL" id="RAZS01000011">
    <property type="protein sequence ID" value="RKN15246.1"/>
    <property type="molecule type" value="Genomic_DNA"/>
</dbReference>
<keyword evidence="1" id="KW-0677">Repeat</keyword>
<keyword evidence="4" id="KW-1185">Reference proteome</keyword>
<dbReference type="SUPFAM" id="SSF53697">
    <property type="entry name" value="SIS domain"/>
    <property type="match status" value="1"/>
</dbReference>
<name>A0ABX9QY91_9ACTN</name>
<protein>
    <submittedName>
        <fullName evidence="3">Sugar isomerase</fullName>
    </submittedName>
</protein>
<reference evidence="3 4" key="1">
    <citation type="submission" date="2018-09" db="EMBL/GenBank/DDBJ databases">
        <title>Micromonospora sp. nov. MS1-9, isolated from a root of Musa sp.</title>
        <authorList>
            <person name="Kuncharoen N."/>
            <person name="Kudo T."/>
            <person name="Ohkuma M."/>
            <person name="Yuki M."/>
            <person name="Tanasupawat S."/>
        </authorList>
    </citation>
    <scope>NUCLEOTIDE SEQUENCE [LARGE SCALE GENOMIC DNA]</scope>
    <source>
        <strain evidence="3 4">NGC1-4</strain>
    </source>
</reference>
<organism evidence="3 4">
    <name type="scientific">Micromonospora musae</name>
    <dbReference type="NCBI Taxonomy" id="1894970"/>
    <lineage>
        <taxon>Bacteria</taxon>
        <taxon>Bacillati</taxon>
        <taxon>Actinomycetota</taxon>
        <taxon>Actinomycetes</taxon>
        <taxon>Micromonosporales</taxon>
        <taxon>Micromonosporaceae</taxon>
        <taxon>Micromonospora</taxon>
    </lineage>
</organism>
<accession>A0ABX9QY91</accession>
<sequence length="291" mass="31111">MTHVEQEIASQPQCWQRGVAQAGLAERLPRPGERVAVVGCGTSWFVAMAYARLREEAGLGETDAFAASEFPTRRRYDRVLVISRSGTTTEVLDVLTAVRGRTPSSGVFGDPRSPAATLVDEPVELPFADERSVVQTRFATTALAVLRAHLGEHLDPAVRDATAALTVPLPLDPAALEQVTFLGRGWTVGLAHEAALKCREAAGFWAEAYPAMDYRHGPIAVAGPGRAVWAFGAVPAGLPEQVAATGATFVHSARDPMAELILAQRLAVDLAVRRGLDPDAPRHLTRSVILT</sequence>
<gene>
    <name evidence="3" type="ORF">D7147_25620</name>
</gene>
<evidence type="ECO:0000313" key="4">
    <source>
        <dbReference type="Proteomes" id="UP000271548"/>
    </source>
</evidence>
<dbReference type="Proteomes" id="UP000271548">
    <property type="component" value="Unassembled WGS sequence"/>
</dbReference>
<dbReference type="InterPro" id="IPR001347">
    <property type="entry name" value="SIS_dom"/>
</dbReference>
<dbReference type="InterPro" id="IPR035466">
    <property type="entry name" value="GlmS/AgaS_SIS"/>
</dbReference>
<proteinExistence type="predicted"/>
<evidence type="ECO:0000259" key="2">
    <source>
        <dbReference type="PROSITE" id="PS51464"/>
    </source>
</evidence>
<evidence type="ECO:0000256" key="1">
    <source>
        <dbReference type="ARBA" id="ARBA00022737"/>
    </source>
</evidence>
<dbReference type="Gene3D" id="3.40.50.10490">
    <property type="entry name" value="Glucose-6-phosphate isomerase like protein, domain 1"/>
    <property type="match status" value="3"/>
</dbReference>
<evidence type="ECO:0000313" key="3">
    <source>
        <dbReference type="EMBL" id="RKN15246.1"/>
    </source>
</evidence>